<dbReference type="InterPro" id="IPR001304">
    <property type="entry name" value="C-type_lectin-like"/>
</dbReference>
<dbReference type="PANTHER" id="PTHR22803">
    <property type="entry name" value="MANNOSE, PHOSPHOLIPASE, LECTIN RECEPTOR RELATED"/>
    <property type="match status" value="1"/>
</dbReference>
<organism evidence="4 5">
    <name type="scientific">Plakobranchus ocellatus</name>
    <dbReference type="NCBI Taxonomy" id="259542"/>
    <lineage>
        <taxon>Eukaryota</taxon>
        <taxon>Metazoa</taxon>
        <taxon>Spiralia</taxon>
        <taxon>Lophotrochozoa</taxon>
        <taxon>Mollusca</taxon>
        <taxon>Gastropoda</taxon>
        <taxon>Heterobranchia</taxon>
        <taxon>Euthyneura</taxon>
        <taxon>Panpulmonata</taxon>
        <taxon>Sacoglossa</taxon>
        <taxon>Placobranchoidea</taxon>
        <taxon>Plakobranchidae</taxon>
        <taxon>Plakobranchus</taxon>
    </lineage>
</organism>
<feature type="transmembrane region" description="Helical" evidence="2">
    <location>
        <begin position="79"/>
        <end position="107"/>
    </location>
</feature>
<dbReference type="Pfam" id="PF00059">
    <property type="entry name" value="Lectin_C"/>
    <property type="match status" value="1"/>
</dbReference>
<dbReference type="AlphaFoldDB" id="A0AAV4A8Z5"/>
<dbReference type="SMART" id="SM00034">
    <property type="entry name" value="CLECT"/>
    <property type="match status" value="1"/>
</dbReference>
<keyword evidence="2" id="KW-1133">Transmembrane helix</keyword>
<evidence type="ECO:0000256" key="1">
    <source>
        <dbReference type="ARBA" id="ARBA00023157"/>
    </source>
</evidence>
<dbReference type="Gene3D" id="3.10.100.10">
    <property type="entry name" value="Mannose-Binding Protein A, subunit A"/>
    <property type="match status" value="1"/>
</dbReference>
<keyword evidence="2" id="KW-0472">Membrane</keyword>
<evidence type="ECO:0000313" key="4">
    <source>
        <dbReference type="EMBL" id="GFO04630.1"/>
    </source>
</evidence>
<gene>
    <name evidence="4" type="ORF">PoB_003113500</name>
</gene>
<dbReference type="EMBL" id="BLXT01003740">
    <property type="protein sequence ID" value="GFO04630.1"/>
    <property type="molecule type" value="Genomic_DNA"/>
</dbReference>
<dbReference type="SUPFAM" id="SSF56436">
    <property type="entry name" value="C-type lectin-like"/>
    <property type="match status" value="1"/>
</dbReference>
<dbReference type="CDD" id="cd00037">
    <property type="entry name" value="CLECT"/>
    <property type="match status" value="1"/>
</dbReference>
<feature type="domain" description="C-type lectin" evidence="3">
    <location>
        <begin position="119"/>
        <end position="238"/>
    </location>
</feature>
<evidence type="ECO:0000259" key="3">
    <source>
        <dbReference type="PROSITE" id="PS50041"/>
    </source>
</evidence>
<keyword evidence="2" id="KW-0812">Transmembrane</keyword>
<reference evidence="4 5" key="1">
    <citation type="journal article" date="2021" name="Elife">
        <title>Chloroplast acquisition without the gene transfer in kleptoplastic sea slugs, Plakobranchus ocellatus.</title>
        <authorList>
            <person name="Maeda T."/>
            <person name="Takahashi S."/>
            <person name="Yoshida T."/>
            <person name="Shimamura S."/>
            <person name="Takaki Y."/>
            <person name="Nagai Y."/>
            <person name="Toyoda A."/>
            <person name="Suzuki Y."/>
            <person name="Arimoto A."/>
            <person name="Ishii H."/>
            <person name="Satoh N."/>
            <person name="Nishiyama T."/>
            <person name="Hasebe M."/>
            <person name="Maruyama T."/>
            <person name="Minagawa J."/>
            <person name="Obokata J."/>
            <person name="Shigenobu S."/>
        </authorList>
    </citation>
    <scope>NUCLEOTIDE SEQUENCE [LARGE SCALE GENOMIC DNA]</scope>
</reference>
<comment type="caution">
    <text evidence="4">The sequence shown here is derived from an EMBL/GenBank/DDBJ whole genome shotgun (WGS) entry which is preliminary data.</text>
</comment>
<dbReference type="PROSITE" id="PS50041">
    <property type="entry name" value="C_TYPE_LECTIN_2"/>
    <property type="match status" value="1"/>
</dbReference>
<evidence type="ECO:0000256" key="2">
    <source>
        <dbReference type="SAM" id="Phobius"/>
    </source>
</evidence>
<dbReference type="InterPro" id="IPR016187">
    <property type="entry name" value="CTDL_fold"/>
</dbReference>
<keyword evidence="1" id="KW-1015">Disulfide bond</keyword>
<accession>A0AAV4A8Z5</accession>
<dbReference type="InterPro" id="IPR018378">
    <property type="entry name" value="C-type_lectin_CS"/>
</dbReference>
<dbReference type="Proteomes" id="UP000735302">
    <property type="component" value="Unassembled WGS sequence"/>
</dbReference>
<dbReference type="PROSITE" id="PS00615">
    <property type="entry name" value="C_TYPE_LECTIN_1"/>
    <property type="match status" value="1"/>
</dbReference>
<proteinExistence type="predicted"/>
<name>A0AAV4A8Z5_9GAST</name>
<sequence>MDPKHGKSQSKFKNKLEATEMCFLRRMLRIPWTAKKTNERVLNEANERRTLVRTMRKRQATFLGHRETDDSTAYRSGHWISLLSGLLLAIMFSGPTFLFLCVLMIAVAQGTPDYWTMTKHGSKYYLSTHYSTFHYAKTICMKLGGYLVELNSHQEQFDVANLAYYNGARDDLVLTGHTNLGRKDGRFYHTYTLKPMARGTYWRRRQPDNYKGQEHCTSLSEWGLNDINCLLRAKYICEVPLK</sequence>
<protein>
    <submittedName>
        <fullName evidence="4">C-type lectin domain family 4 member c</fullName>
    </submittedName>
</protein>
<dbReference type="InterPro" id="IPR016186">
    <property type="entry name" value="C-type_lectin-like/link_sf"/>
</dbReference>
<evidence type="ECO:0000313" key="5">
    <source>
        <dbReference type="Proteomes" id="UP000735302"/>
    </source>
</evidence>
<dbReference type="InterPro" id="IPR050111">
    <property type="entry name" value="C-type_lectin/snaclec_domain"/>
</dbReference>
<keyword evidence="5" id="KW-1185">Reference proteome</keyword>